<dbReference type="EMBL" id="AEJB01000361">
    <property type="protein sequence ID" value="ELP65749.1"/>
    <property type="molecule type" value="Genomic_DNA"/>
</dbReference>
<dbReference type="Proteomes" id="UP000010931">
    <property type="component" value="Unassembled WGS sequence"/>
</dbReference>
<reference evidence="1 2" key="1">
    <citation type="journal article" date="2011" name="Plasmid">
        <title>Streptomyces turgidiscabies Car8 contains a modular pathogenicity island that shares virulence genes with other actinobacterial plant pathogens.</title>
        <authorList>
            <person name="Huguet-Tapia J.C."/>
            <person name="Badger J.H."/>
            <person name="Loria R."/>
            <person name="Pettis G.S."/>
        </authorList>
    </citation>
    <scope>NUCLEOTIDE SEQUENCE [LARGE SCALE GENOMIC DNA]</scope>
    <source>
        <strain evidence="1 2">Car8</strain>
    </source>
</reference>
<evidence type="ECO:0000313" key="1">
    <source>
        <dbReference type="EMBL" id="ELP65749.1"/>
    </source>
</evidence>
<sequence>MGPLTPPAHILRSPRLTQSLALPPLHRQAEVVSLAEDAPAPADGIPRCT</sequence>
<proteinExistence type="predicted"/>
<evidence type="ECO:0000313" key="2">
    <source>
        <dbReference type="Proteomes" id="UP000010931"/>
    </source>
</evidence>
<keyword evidence="2" id="KW-1185">Reference proteome</keyword>
<comment type="caution">
    <text evidence="1">The sequence shown here is derived from an EMBL/GenBank/DDBJ whole genome shotgun (WGS) entry which is preliminary data.</text>
</comment>
<organism evidence="1 2">
    <name type="scientific">Streptomyces turgidiscabies (strain Car8)</name>
    <dbReference type="NCBI Taxonomy" id="698760"/>
    <lineage>
        <taxon>Bacteria</taxon>
        <taxon>Bacillati</taxon>
        <taxon>Actinomycetota</taxon>
        <taxon>Actinomycetes</taxon>
        <taxon>Kitasatosporales</taxon>
        <taxon>Streptomycetaceae</taxon>
        <taxon>Streptomyces</taxon>
    </lineage>
</organism>
<accession>L7F3N0</accession>
<gene>
    <name evidence="1" type="ORF">STRTUCAR8_01408</name>
</gene>
<protein>
    <submittedName>
        <fullName evidence="1">Uncharacterized protein</fullName>
    </submittedName>
</protein>
<name>L7F3N0_STRT8</name>
<dbReference type="AlphaFoldDB" id="L7F3N0"/>